<evidence type="ECO:0000313" key="5">
    <source>
        <dbReference type="EMBL" id="ETO03087.1"/>
    </source>
</evidence>
<dbReference type="PROSITE" id="PS51196">
    <property type="entry name" value="SECA_MOTOR_DEAD"/>
    <property type="match status" value="1"/>
</dbReference>
<keyword evidence="2" id="KW-0653">Protein transport</keyword>
<dbReference type="InterPro" id="IPR001650">
    <property type="entry name" value="Helicase_C-like"/>
</dbReference>
<dbReference type="InterPro" id="IPR000185">
    <property type="entry name" value="SecA"/>
</dbReference>
<dbReference type="InterPro" id="IPR027417">
    <property type="entry name" value="P-loop_NTPase"/>
</dbReference>
<protein>
    <recommendedName>
        <fullName evidence="4">SecA family profile domain-containing protein</fullName>
    </recommendedName>
</protein>
<evidence type="ECO:0000259" key="4">
    <source>
        <dbReference type="PROSITE" id="PS51196"/>
    </source>
</evidence>
<dbReference type="OMA" id="GNAIVMT"/>
<evidence type="ECO:0000256" key="3">
    <source>
        <dbReference type="ARBA" id="ARBA00023010"/>
    </source>
</evidence>
<evidence type="ECO:0000313" key="6">
    <source>
        <dbReference type="Proteomes" id="UP000023152"/>
    </source>
</evidence>
<keyword evidence="1" id="KW-0963">Cytoplasm</keyword>
<keyword evidence="2" id="KW-0813">Transport</keyword>
<proteinExistence type="predicted"/>
<name>X6LPL6_RETFI</name>
<dbReference type="Pfam" id="PF00271">
    <property type="entry name" value="Helicase_C"/>
    <property type="match status" value="1"/>
</dbReference>
<dbReference type="AlphaFoldDB" id="X6LPL6"/>
<dbReference type="InterPro" id="IPR014018">
    <property type="entry name" value="SecA_motor_DEAD"/>
</dbReference>
<evidence type="ECO:0000256" key="1">
    <source>
        <dbReference type="ARBA" id="ARBA00022490"/>
    </source>
</evidence>
<accession>X6LPL6</accession>
<dbReference type="PANTHER" id="PTHR30612:SF0">
    <property type="entry name" value="CHLOROPLAST PROTEIN-TRANSPORTING ATPASE"/>
    <property type="match status" value="1"/>
</dbReference>
<feature type="domain" description="SecA family profile" evidence="4">
    <location>
        <begin position="1"/>
        <end position="207"/>
    </location>
</feature>
<dbReference type="SUPFAM" id="SSF52540">
    <property type="entry name" value="P-loop containing nucleoside triphosphate hydrolases"/>
    <property type="match status" value="1"/>
</dbReference>
<reference evidence="5 6" key="1">
    <citation type="journal article" date="2013" name="Curr. Biol.">
        <title>The Genome of the Foraminiferan Reticulomyxa filosa.</title>
        <authorList>
            <person name="Glockner G."/>
            <person name="Hulsmann N."/>
            <person name="Schleicher M."/>
            <person name="Noegel A.A."/>
            <person name="Eichinger L."/>
            <person name="Gallinger C."/>
            <person name="Pawlowski J."/>
            <person name="Sierra R."/>
            <person name="Euteneuer U."/>
            <person name="Pillet L."/>
            <person name="Moustafa A."/>
            <person name="Platzer M."/>
            <person name="Groth M."/>
            <person name="Szafranski K."/>
            <person name="Schliwa M."/>
        </authorList>
    </citation>
    <scope>NUCLEOTIDE SEQUENCE [LARGE SCALE GENOMIC DNA]</scope>
</reference>
<sequence>MGVSGTLKTLSAPEQEVIERDYRVSKYTYMPSLFGLNNLIFAEQKDIFIVEESDYFTTLKKGIDDRLIGTNPGAKRAVLIFFESKKQLMDFYESFHFVVMKGNAIVMTEENTNEEKESLIKRATSSGQVGLFTKAFGRGTDFVCRDLIVAANGGVHVIQTFLSEELSEEVQIKGRTARQGSYGSYSLILCDRSLEKQFLSTVTCKAV</sequence>
<dbReference type="Proteomes" id="UP000023152">
    <property type="component" value="Unassembled WGS sequence"/>
</dbReference>
<organism evidence="5 6">
    <name type="scientific">Reticulomyxa filosa</name>
    <dbReference type="NCBI Taxonomy" id="46433"/>
    <lineage>
        <taxon>Eukaryota</taxon>
        <taxon>Sar</taxon>
        <taxon>Rhizaria</taxon>
        <taxon>Retaria</taxon>
        <taxon>Foraminifera</taxon>
        <taxon>Monothalamids</taxon>
        <taxon>Reticulomyxidae</taxon>
        <taxon>Reticulomyxa</taxon>
    </lineage>
</organism>
<dbReference type="GO" id="GO:0005524">
    <property type="term" value="F:ATP binding"/>
    <property type="evidence" value="ECO:0007669"/>
    <property type="project" value="InterPro"/>
</dbReference>
<gene>
    <name evidence="5" type="ORF">RFI_34323</name>
</gene>
<keyword evidence="3" id="KW-0811">Translocation</keyword>
<evidence type="ECO:0000256" key="2">
    <source>
        <dbReference type="ARBA" id="ARBA00022927"/>
    </source>
</evidence>
<dbReference type="Gene3D" id="3.40.50.300">
    <property type="entry name" value="P-loop containing nucleotide triphosphate hydrolases"/>
    <property type="match status" value="1"/>
</dbReference>
<dbReference type="GO" id="GO:0006886">
    <property type="term" value="P:intracellular protein transport"/>
    <property type="evidence" value="ECO:0007669"/>
    <property type="project" value="InterPro"/>
</dbReference>
<dbReference type="OrthoDB" id="7614088at2759"/>
<dbReference type="PANTHER" id="PTHR30612">
    <property type="entry name" value="SECA INNER MEMBRANE COMPONENT OF SEC PROTEIN SECRETION SYSTEM"/>
    <property type="match status" value="1"/>
</dbReference>
<keyword evidence="6" id="KW-1185">Reference proteome</keyword>
<comment type="caution">
    <text evidence="5">The sequence shown here is derived from an EMBL/GenBank/DDBJ whole genome shotgun (WGS) entry which is preliminary data.</text>
</comment>
<dbReference type="GO" id="GO:0006605">
    <property type="term" value="P:protein targeting"/>
    <property type="evidence" value="ECO:0007669"/>
    <property type="project" value="InterPro"/>
</dbReference>
<dbReference type="EMBL" id="ASPP01034183">
    <property type="protein sequence ID" value="ETO03087.1"/>
    <property type="molecule type" value="Genomic_DNA"/>
</dbReference>